<gene>
    <name evidence="1" type="ORF">ACIOWJ_06155</name>
</gene>
<evidence type="ECO:0000313" key="2">
    <source>
        <dbReference type="Proteomes" id="UP001617213"/>
    </source>
</evidence>
<name>A0ABW8DVP0_9PSED</name>
<comment type="caution">
    <text evidence="1">The sequence shown here is derived from an EMBL/GenBank/DDBJ whole genome shotgun (WGS) entry which is preliminary data.</text>
</comment>
<reference evidence="1 2" key="1">
    <citation type="submission" date="2024-10" db="EMBL/GenBank/DDBJ databases">
        <title>The Natural Products Discovery Center: Release of the First 8490 Sequenced Strains for Exploring Actinobacteria Biosynthetic Diversity.</title>
        <authorList>
            <person name="Kalkreuter E."/>
            <person name="Kautsar S.A."/>
            <person name="Yang D."/>
            <person name="Bader C.D."/>
            <person name="Teijaro C.N."/>
            <person name="Fluegel L."/>
            <person name="Davis C.M."/>
            <person name="Simpson J.R."/>
            <person name="Lauterbach L."/>
            <person name="Steele A.D."/>
            <person name="Gui C."/>
            <person name="Meng S."/>
            <person name="Li G."/>
            <person name="Viehrig K."/>
            <person name="Ye F."/>
            <person name="Su P."/>
            <person name="Kiefer A.F."/>
            <person name="Nichols A."/>
            <person name="Cepeda A.J."/>
            <person name="Yan W."/>
            <person name="Fan B."/>
            <person name="Jiang Y."/>
            <person name="Adhikari A."/>
            <person name="Zheng C.-J."/>
            <person name="Schuster L."/>
            <person name="Cowan T.M."/>
            <person name="Smanski M.J."/>
            <person name="Chevrette M.G."/>
            <person name="De Carvalho L.P.S."/>
            <person name="Shen B."/>
        </authorList>
    </citation>
    <scope>NUCLEOTIDE SEQUENCE [LARGE SCALE GENOMIC DNA]</scope>
    <source>
        <strain evidence="1 2">NPDC087581</strain>
    </source>
</reference>
<dbReference type="RefSeq" id="WP_256583499.1">
    <property type="nucleotide sequence ID" value="NZ_JBIUWZ010000006.1"/>
</dbReference>
<sequence length="41" mass="4791">MRDTIRVVRYTHANDTPNPAFTLEYDRYLAFRAGKRVAFSA</sequence>
<organism evidence="1 2">
    <name type="scientific">Pseudomonas sivasensis</name>
    <dbReference type="NCBI Taxonomy" id="1880678"/>
    <lineage>
        <taxon>Bacteria</taxon>
        <taxon>Pseudomonadati</taxon>
        <taxon>Pseudomonadota</taxon>
        <taxon>Gammaproteobacteria</taxon>
        <taxon>Pseudomonadales</taxon>
        <taxon>Pseudomonadaceae</taxon>
        <taxon>Pseudomonas</taxon>
    </lineage>
</organism>
<proteinExistence type="predicted"/>
<protein>
    <submittedName>
        <fullName evidence="1">Uncharacterized protein</fullName>
    </submittedName>
</protein>
<accession>A0ABW8DVP0</accession>
<dbReference type="Proteomes" id="UP001617213">
    <property type="component" value="Unassembled WGS sequence"/>
</dbReference>
<dbReference type="EMBL" id="JBIUWZ010000006">
    <property type="protein sequence ID" value="MFJ2677667.1"/>
    <property type="molecule type" value="Genomic_DNA"/>
</dbReference>
<keyword evidence="2" id="KW-1185">Reference proteome</keyword>
<evidence type="ECO:0000313" key="1">
    <source>
        <dbReference type="EMBL" id="MFJ2677667.1"/>
    </source>
</evidence>